<evidence type="ECO:0000256" key="2">
    <source>
        <dbReference type="ARBA" id="ARBA00007103"/>
    </source>
</evidence>
<proteinExistence type="inferred from homology"/>
<dbReference type="Pfam" id="PF00291">
    <property type="entry name" value="PALP"/>
    <property type="match status" value="1"/>
</dbReference>
<evidence type="ECO:0000256" key="6">
    <source>
        <dbReference type="ARBA" id="ARBA00023192"/>
    </source>
</evidence>
<evidence type="ECO:0000256" key="4">
    <source>
        <dbReference type="ARBA" id="ARBA00022679"/>
    </source>
</evidence>
<feature type="domain" description="Tryptophan synthase beta chain-like PALP" evidence="7">
    <location>
        <begin position="7"/>
        <end position="292"/>
    </location>
</feature>
<evidence type="ECO:0000313" key="8">
    <source>
        <dbReference type="EMBL" id="KGP74499.1"/>
    </source>
</evidence>
<keyword evidence="4" id="KW-0808">Transferase</keyword>
<evidence type="ECO:0000313" key="9">
    <source>
        <dbReference type="Proteomes" id="UP000030147"/>
    </source>
</evidence>
<evidence type="ECO:0000259" key="7">
    <source>
        <dbReference type="Pfam" id="PF00291"/>
    </source>
</evidence>
<dbReference type="GO" id="GO:0016765">
    <property type="term" value="F:transferase activity, transferring alkyl or aryl (other than methyl) groups"/>
    <property type="evidence" value="ECO:0007669"/>
    <property type="project" value="UniProtKB-ARBA"/>
</dbReference>
<dbReference type="Proteomes" id="UP000030147">
    <property type="component" value="Unassembled WGS sequence"/>
</dbReference>
<dbReference type="SUPFAM" id="SSF53686">
    <property type="entry name" value="Tryptophan synthase beta subunit-like PLP-dependent enzymes"/>
    <property type="match status" value="1"/>
</dbReference>
<keyword evidence="3" id="KW-0028">Amino-acid biosynthesis</keyword>
<dbReference type="STRING" id="1385514.N782_12805"/>
<dbReference type="eggNOG" id="COG0031">
    <property type="taxonomic scope" value="Bacteria"/>
</dbReference>
<comment type="cofactor">
    <cofactor evidence="1">
        <name>pyridoxal 5'-phosphate</name>
        <dbReference type="ChEBI" id="CHEBI:597326"/>
    </cofactor>
</comment>
<dbReference type="Gene3D" id="3.40.50.1100">
    <property type="match status" value="2"/>
</dbReference>
<keyword evidence="9" id="KW-1185">Reference proteome</keyword>
<sequence length="305" mass="32791">MNYVTSVQQLIGNTPLIELTNVDVPEGVRLFAKLEYFNPGGSVKDRLGQKLLSHALQTGELQPGGTIIEPTAGNTGIGLALAAIGRGFRVVFVTPEKFSQEKQTLMRALGAEVVNTPTAKGMTGAIEKAKQLCEEITGAYCPQQFDNDANPLTYYETLAPEIYDALDGQVDIFVAGGGTGGTFTGVSRYLKEKNPRVKNVIVEPEGSILNGGEPGSHRTEGIGMEFLPRYMDVNMFNEIYTISDDEAFAAAKRLALQEGLLVASSSGAAFVAAMREAQKAPAGTNIVTIFPDSSERYMSQGFYEE</sequence>
<dbReference type="FunFam" id="3.40.50.1100:FF:000016">
    <property type="entry name" value="Cysteine synthase A"/>
    <property type="match status" value="1"/>
</dbReference>
<dbReference type="CDD" id="cd01561">
    <property type="entry name" value="CBS_like"/>
    <property type="match status" value="1"/>
</dbReference>
<dbReference type="AlphaFoldDB" id="A0A0A2TG20"/>
<dbReference type="InterPro" id="IPR050214">
    <property type="entry name" value="Cys_Synth/Cystath_Beta-Synth"/>
</dbReference>
<gene>
    <name evidence="8" type="ORF">N782_12805</name>
</gene>
<protein>
    <submittedName>
        <fullName evidence="8">Cysteine synthase</fullName>
    </submittedName>
</protein>
<dbReference type="RefSeq" id="WP_036815513.1">
    <property type="nucleotide sequence ID" value="NZ_AVBF01000002.1"/>
</dbReference>
<accession>A0A0A2TG20</accession>
<evidence type="ECO:0000256" key="1">
    <source>
        <dbReference type="ARBA" id="ARBA00001933"/>
    </source>
</evidence>
<evidence type="ECO:0000256" key="5">
    <source>
        <dbReference type="ARBA" id="ARBA00022898"/>
    </source>
</evidence>
<dbReference type="EMBL" id="AVBF01000002">
    <property type="protein sequence ID" value="KGP74499.1"/>
    <property type="molecule type" value="Genomic_DNA"/>
</dbReference>
<evidence type="ECO:0000256" key="3">
    <source>
        <dbReference type="ARBA" id="ARBA00022605"/>
    </source>
</evidence>
<dbReference type="InterPro" id="IPR001926">
    <property type="entry name" value="TrpB-like_PALP"/>
</dbReference>
<dbReference type="PROSITE" id="PS00901">
    <property type="entry name" value="CYS_SYNTHASE"/>
    <property type="match status" value="1"/>
</dbReference>
<keyword evidence="6" id="KW-0198">Cysteine biosynthesis</keyword>
<organism evidence="8 9">
    <name type="scientific">Pontibacillus yanchengensis Y32</name>
    <dbReference type="NCBI Taxonomy" id="1385514"/>
    <lineage>
        <taxon>Bacteria</taxon>
        <taxon>Bacillati</taxon>
        <taxon>Bacillota</taxon>
        <taxon>Bacilli</taxon>
        <taxon>Bacillales</taxon>
        <taxon>Bacillaceae</taxon>
        <taxon>Pontibacillus</taxon>
    </lineage>
</organism>
<dbReference type="InterPro" id="IPR036052">
    <property type="entry name" value="TrpB-like_PALP_sf"/>
</dbReference>
<keyword evidence="5" id="KW-0663">Pyridoxal phosphate</keyword>
<comment type="similarity">
    <text evidence="2">Belongs to the cysteine synthase/cystathionine beta-synthase family.</text>
</comment>
<dbReference type="GO" id="GO:0006535">
    <property type="term" value="P:cysteine biosynthetic process from serine"/>
    <property type="evidence" value="ECO:0007669"/>
    <property type="project" value="InterPro"/>
</dbReference>
<comment type="caution">
    <text evidence="8">The sequence shown here is derived from an EMBL/GenBank/DDBJ whole genome shotgun (WGS) entry which is preliminary data.</text>
</comment>
<dbReference type="PANTHER" id="PTHR10314">
    <property type="entry name" value="CYSTATHIONINE BETA-SYNTHASE"/>
    <property type="match status" value="1"/>
</dbReference>
<name>A0A0A2TG20_9BACI</name>
<dbReference type="FunFam" id="3.40.50.1100:FF:000118">
    <property type="entry name" value="Related to CYS4-cystathionine beta-synthase"/>
    <property type="match status" value="1"/>
</dbReference>
<dbReference type="OrthoDB" id="9808024at2"/>
<dbReference type="InterPro" id="IPR001216">
    <property type="entry name" value="P-phosphate_BS"/>
</dbReference>
<reference evidence="8 9" key="1">
    <citation type="journal article" date="2015" name="Stand. Genomic Sci.">
        <title>High quality draft genome sequence of the moderately halophilic bacterium Pontibacillus yanchengensis Y32(T) and comparison among Pontibacillus genomes.</title>
        <authorList>
            <person name="Huang J."/>
            <person name="Qiao Z.X."/>
            <person name="Tang J.W."/>
            <person name="Wang G."/>
        </authorList>
    </citation>
    <scope>NUCLEOTIDE SEQUENCE [LARGE SCALE GENOMIC DNA]</scope>
    <source>
        <strain evidence="8 9">Y32</strain>
    </source>
</reference>